<dbReference type="NCBIfam" id="TIGR01173">
    <property type="entry name" value="glmU"/>
    <property type="match status" value="1"/>
</dbReference>
<feature type="binding site" evidence="18">
    <location>
        <position position="379"/>
    </location>
    <ligand>
        <name>acetyl-CoA</name>
        <dbReference type="ChEBI" id="CHEBI:57288"/>
    </ligand>
</feature>
<keyword evidence="9 18" id="KW-0460">Magnesium</keyword>
<evidence type="ECO:0000256" key="6">
    <source>
        <dbReference type="ARBA" id="ARBA00022695"/>
    </source>
</evidence>
<dbReference type="GO" id="GO:0008360">
    <property type="term" value="P:regulation of cell shape"/>
    <property type="evidence" value="ECO:0007669"/>
    <property type="project" value="UniProtKB-KW"/>
</dbReference>
<dbReference type="AlphaFoldDB" id="A0A7M1LFD3"/>
<feature type="active site" description="Proton acceptor" evidence="18">
    <location>
        <position position="337"/>
    </location>
</feature>
<keyword evidence="12 18" id="KW-0511">Multifunctional enzyme</keyword>
<evidence type="ECO:0000256" key="15">
    <source>
        <dbReference type="ARBA" id="ARBA00048247"/>
    </source>
</evidence>
<gene>
    <name evidence="18 20" type="primary">glmU</name>
    <name evidence="20" type="ORF">IMC76_07460</name>
</gene>
<dbReference type="GO" id="GO:0000902">
    <property type="term" value="P:cell morphogenesis"/>
    <property type="evidence" value="ECO:0007669"/>
    <property type="project" value="UniProtKB-UniRule"/>
</dbReference>
<dbReference type="GO" id="GO:0006048">
    <property type="term" value="P:UDP-N-acetylglucosamine biosynthetic process"/>
    <property type="evidence" value="ECO:0007669"/>
    <property type="project" value="UniProtKB-UniPathway"/>
</dbReference>
<comment type="caution">
    <text evidence="18">Lacks conserved residue(s) required for the propagation of feature annotation.</text>
</comment>
<comment type="catalytic activity">
    <reaction evidence="15 18">
        <text>alpha-D-glucosamine 1-phosphate + acetyl-CoA = N-acetyl-alpha-D-glucosamine 1-phosphate + CoA + H(+)</text>
        <dbReference type="Rhea" id="RHEA:13725"/>
        <dbReference type="ChEBI" id="CHEBI:15378"/>
        <dbReference type="ChEBI" id="CHEBI:57287"/>
        <dbReference type="ChEBI" id="CHEBI:57288"/>
        <dbReference type="ChEBI" id="CHEBI:57776"/>
        <dbReference type="ChEBI" id="CHEBI:58516"/>
        <dbReference type="EC" id="2.3.1.157"/>
    </reaction>
</comment>
<feature type="binding site" evidence="18">
    <location>
        <position position="414"/>
    </location>
    <ligand>
        <name>acetyl-CoA</name>
        <dbReference type="ChEBI" id="CHEBI:57288"/>
    </ligand>
</feature>
<evidence type="ECO:0000256" key="13">
    <source>
        <dbReference type="ARBA" id="ARBA00023315"/>
    </source>
</evidence>
<dbReference type="RefSeq" id="WP_025803397.1">
    <property type="nucleotide sequence ID" value="NZ_CP053842.1"/>
</dbReference>
<dbReference type="InterPro" id="IPR011004">
    <property type="entry name" value="Trimer_LpxA-like_sf"/>
</dbReference>
<feature type="binding site" evidence="18">
    <location>
        <begin position="82"/>
        <end position="83"/>
    </location>
    <ligand>
        <name>UDP-N-acetyl-alpha-D-glucosamine</name>
        <dbReference type="ChEBI" id="CHEBI:57705"/>
    </ligand>
</feature>
<evidence type="ECO:0000256" key="5">
    <source>
        <dbReference type="ARBA" id="ARBA00022679"/>
    </source>
</evidence>
<dbReference type="HAMAP" id="MF_01631">
    <property type="entry name" value="GlmU"/>
    <property type="match status" value="1"/>
</dbReference>
<dbReference type="OrthoDB" id="9775031at2"/>
<evidence type="ECO:0000256" key="1">
    <source>
        <dbReference type="ARBA" id="ARBA00004496"/>
    </source>
</evidence>
<organism evidence="20 21">
    <name type="scientific">Campylobacter corcagiensis</name>
    <dbReference type="NCBI Taxonomy" id="1448857"/>
    <lineage>
        <taxon>Bacteria</taxon>
        <taxon>Pseudomonadati</taxon>
        <taxon>Campylobacterota</taxon>
        <taxon>Epsilonproteobacteria</taxon>
        <taxon>Campylobacterales</taxon>
        <taxon>Campylobacteraceae</taxon>
        <taxon>Campylobacter</taxon>
    </lineage>
</organism>
<feature type="region of interest" description="N-acetyltransferase" evidence="18">
    <location>
        <begin position="246"/>
        <end position="435"/>
    </location>
</feature>
<dbReference type="Pfam" id="PF12804">
    <property type="entry name" value="NTP_transf_3"/>
    <property type="match status" value="1"/>
</dbReference>
<dbReference type="InterPro" id="IPR050065">
    <property type="entry name" value="GlmU-like"/>
</dbReference>
<feature type="binding site" evidence="18">
    <location>
        <position position="23"/>
    </location>
    <ligand>
        <name>UDP-N-acetyl-alpha-D-glucosamine</name>
        <dbReference type="ChEBI" id="CHEBI:57705"/>
    </ligand>
</feature>
<dbReference type="InterPro" id="IPR029044">
    <property type="entry name" value="Nucleotide-diphossugar_trans"/>
</dbReference>
<dbReference type="Gene3D" id="2.160.10.10">
    <property type="entry name" value="Hexapeptide repeat proteins"/>
    <property type="match status" value="1"/>
</dbReference>
<feature type="region of interest" description="Linker" evidence="18">
    <location>
        <begin position="225"/>
        <end position="245"/>
    </location>
</feature>
<keyword evidence="4 18" id="KW-0963">Cytoplasm</keyword>
<comment type="subunit">
    <text evidence="18">Homotrimer.</text>
</comment>
<evidence type="ECO:0000313" key="21">
    <source>
        <dbReference type="Proteomes" id="UP000594749"/>
    </source>
</evidence>
<keyword evidence="21" id="KW-1185">Reference proteome</keyword>
<feature type="binding site" evidence="18">
    <location>
        <position position="351"/>
    </location>
    <ligand>
        <name>UDP-N-acetyl-alpha-D-glucosamine</name>
        <dbReference type="ChEBI" id="CHEBI:57705"/>
    </ligand>
</feature>
<dbReference type="PANTHER" id="PTHR43584:SF3">
    <property type="entry name" value="BIFUNCTIONAL PROTEIN GLMU"/>
    <property type="match status" value="1"/>
</dbReference>
<evidence type="ECO:0000256" key="8">
    <source>
        <dbReference type="ARBA" id="ARBA00022737"/>
    </source>
</evidence>
<feature type="binding site" evidence="18">
    <location>
        <position position="222"/>
    </location>
    <ligand>
        <name>UDP-N-acetyl-alpha-D-glucosamine</name>
        <dbReference type="ChEBI" id="CHEBI:57705"/>
    </ligand>
</feature>
<evidence type="ECO:0000256" key="14">
    <source>
        <dbReference type="ARBA" id="ARBA00023316"/>
    </source>
</evidence>
<name>A0A7M1LFD3_9BACT</name>
<evidence type="ECO:0000256" key="11">
    <source>
        <dbReference type="ARBA" id="ARBA00022984"/>
    </source>
</evidence>
<proteinExistence type="inferred from homology"/>
<dbReference type="GO" id="GO:0003977">
    <property type="term" value="F:UDP-N-acetylglucosamine diphosphorylase activity"/>
    <property type="evidence" value="ECO:0007669"/>
    <property type="project" value="UniProtKB-UniRule"/>
</dbReference>
<comment type="pathway">
    <text evidence="18">Nucleotide-sugar biosynthesis; UDP-N-acetyl-alpha-D-glucosamine biosynthesis; N-acetyl-alpha-D-glucosamine 1-phosphate from alpha-D-glucosamine 6-phosphate (route II): step 2/2.</text>
</comment>
<evidence type="ECO:0000256" key="9">
    <source>
        <dbReference type="ARBA" id="ARBA00022842"/>
    </source>
</evidence>
<comment type="catalytic activity">
    <reaction evidence="16 18">
        <text>N-acetyl-alpha-D-glucosamine 1-phosphate + UTP + H(+) = UDP-N-acetyl-alpha-D-glucosamine + diphosphate</text>
        <dbReference type="Rhea" id="RHEA:13509"/>
        <dbReference type="ChEBI" id="CHEBI:15378"/>
        <dbReference type="ChEBI" id="CHEBI:33019"/>
        <dbReference type="ChEBI" id="CHEBI:46398"/>
        <dbReference type="ChEBI" id="CHEBI:57705"/>
        <dbReference type="ChEBI" id="CHEBI:57776"/>
        <dbReference type="EC" id="2.7.7.23"/>
    </reaction>
</comment>
<feature type="binding site" evidence="18">
    <location>
        <position position="222"/>
    </location>
    <ligand>
        <name>Mg(2+)</name>
        <dbReference type="ChEBI" id="CHEBI:18420"/>
    </ligand>
</feature>
<dbReference type="InterPro" id="IPR025877">
    <property type="entry name" value="MobA-like_NTP_Trfase"/>
</dbReference>
<feature type="binding site" evidence="18">
    <location>
        <position position="165"/>
    </location>
    <ligand>
        <name>UDP-N-acetyl-alpha-D-glucosamine</name>
        <dbReference type="ChEBI" id="CHEBI:57705"/>
    </ligand>
</feature>
<comment type="pathway">
    <text evidence="18">Nucleotide-sugar biosynthesis; UDP-N-acetyl-alpha-D-glucosamine biosynthesis; UDP-N-acetyl-alpha-D-glucosamine from N-acetyl-alpha-D-glucosamine 1-phosphate: step 1/1.</text>
</comment>
<feature type="binding site" evidence="18">
    <location>
        <position position="150"/>
    </location>
    <ligand>
        <name>UDP-N-acetyl-alpha-D-glucosamine</name>
        <dbReference type="ChEBI" id="CHEBI:57705"/>
    </ligand>
</feature>
<dbReference type="Pfam" id="PF00132">
    <property type="entry name" value="Hexapep"/>
    <property type="match status" value="1"/>
</dbReference>
<comment type="function">
    <text evidence="17 18">Catalyzes the last two sequential reactions in the de novo biosynthetic pathway for UDP-N-acetylglucosamine (UDP-GlcNAc). The C-terminal domain catalyzes the transfer of acetyl group from acetyl coenzyme A to glucosamine-1-phosphate (GlcN-1-P) to produce N-acetylglucosamine-1-phosphate (GlcNAc-1-P), which is converted into UDP-GlcNAc by the transfer of uridine 5-monophosphate (from uridine 5-triphosphate), a reaction catalyzed by the N-terminal domain.</text>
</comment>
<feature type="domain" description="MobA-like NTP transferase" evidence="19">
    <location>
        <begin position="6"/>
        <end position="132"/>
    </location>
</feature>
<dbReference type="GO" id="GO:0071555">
    <property type="term" value="P:cell wall organization"/>
    <property type="evidence" value="ECO:0007669"/>
    <property type="project" value="UniProtKB-KW"/>
</dbReference>
<dbReference type="InterPro" id="IPR001451">
    <property type="entry name" value="Hexapep"/>
</dbReference>
<comment type="similarity">
    <text evidence="3 18">In the N-terminal section; belongs to the N-acetylglucosamine-1-phosphate uridyltransferase family.</text>
</comment>
<feature type="binding site" evidence="18">
    <location>
        <position position="136"/>
    </location>
    <ligand>
        <name>UDP-N-acetyl-alpha-D-glucosamine</name>
        <dbReference type="ChEBI" id="CHEBI:57705"/>
    </ligand>
</feature>
<comment type="pathway">
    <text evidence="18">Bacterial outer membrane biogenesis; LPS lipid A biosynthesis.</text>
</comment>
<keyword evidence="6 18" id="KW-0548">Nucleotidyltransferase</keyword>
<dbReference type="GO" id="GO:0009245">
    <property type="term" value="P:lipid A biosynthetic process"/>
    <property type="evidence" value="ECO:0007669"/>
    <property type="project" value="UniProtKB-UniRule"/>
</dbReference>
<evidence type="ECO:0000259" key="19">
    <source>
        <dbReference type="Pfam" id="PF12804"/>
    </source>
</evidence>
<evidence type="ECO:0000256" key="12">
    <source>
        <dbReference type="ARBA" id="ARBA00023268"/>
    </source>
</evidence>
<dbReference type="GO" id="GO:0000287">
    <property type="term" value="F:magnesium ion binding"/>
    <property type="evidence" value="ECO:0007669"/>
    <property type="project" value="UniProtKB-UniRule"/>
</dbReference>
<dbReference type="PANTHER" id="PTHR43584">
    <property type="entry name" value="NUCLEOTIDYL TRANSFERASE"/>
    <property type="match status" value="1"/>
</dbReference>
<keyword evidence="13 18" id="KW-0012">Acyltransferase</keyword>
<feature type="binding site" evidence="18">
    <location>
        <position position="326"/>
    </location>
    <ligand>
        <name>UDP-N-acetyl-alpha-D-glucosamine</name>
        <dbReference type="ChEBI" id="CHEBI:57705"/>
    </ligand>
</feature>
<keyword evidence="14 18" id="KW-0961">Cell wall biogenesis/degradation</keyword>
<dbReference type="GO" id="GO:0019134">
    <property type="term" value="F:glucosamine-1-phosphate N-acetyltransferase activity"/>
    <property type="evidence" value="ECO:0007669"/>
    <property type="project" value="UniProtKB-UniRule"/>
</dbReference>
<reference evidence="20 21" key="1">
    <citation type="submission" date="2020-10" db="EMBL/GenBank/DDBJ databases">
        <title>Campylobacter and Helicobacter PacBio genomes.</title>
        <authorList>
            <person name="Lane C."/>
        </authorList>
    </citation>
    <scope>NUCLEOTIDE SEQUENCE [LARGE SCALE GENOMIC DNA]</scope>
    <source>
        <strain evidence="20 21">2016D-0077</strain>
    </source>
</reference>
<dbReference type="GO" id="GO:0016020">
    <property type="term" value="C:membrane"/>
    <property type="evidence" value="ECO:0007669"/>
    <property type="project" value="GOC"/>
</dbReference>
<evidence type="ECO:0000256" key="3">
    <source>
        <dbReference type="ARBA" id="ARBA00007947"/>
    </source>
</evidence>
<dbReference type="Proteomes" id="UP000594749">
    <property type="component" value="Chromosome"/>
</dbReference>
<evidence type="ECO:0000256" key="4">
    <source>
        <dbReference type="ARBA" id="ARBA00022490"/>
    </source>
</evidence>
<evidence type="ECO:0000313" key="20">
    <source>
        <dbReference type="EMBL" id="QOQ87041.1"/>
    </source>
</evidence>
<feature type="binding site" evidence="18">
    <location>
        <begin position="360"/>
        <end position="361"/>
    </location>
    <ligand>
        <name>acetyl-CoA</name>
        <dbReference type="ChEBI" id="CHEBI:57288"/>
    </ligand>
</feature>
<evidence type="ECO:0000256" key="16">
    <source>
        <dbReference type="ARBA" id="ARBA00048493"/>
    </source>
</evidence>
<comment type="subcellular location">
    <subcellularLocation>
        <location evidence="1 18">Cytoplasm</location>
    </subcellularLocation>
</comment>
<keyword evidence="11 18" id="KW-0573">Peptidoglycan synthesis</keyword>
<evidence type="ECO:0000256" key="18">
    <source>
        <dbReference type="HAMAP-Rule" id="MF_01631"/>
    </source>
</evidence>
<dbReference type="UniPathway" id="UPA00973"/>
<dbReference type="InterPro" id="IPR005882">
    <property type="entry name" value="Bifunctional_GlmU"/>
</dbReference>
<dbReference type="CDD" id="cd02540">
    <property type="entry name" value="GT2_GlmU_N_bac"/>
    <property type="match status" value="1"/>
</dbReference>
<accession>A0A7M1LFD3</accession>
<feature type="binding site" evidence="18">
    <location>
        <position position="397"/>
    </location>
    <ligand>
        <name>acetyl-CoA</name>
        <dbReference type="ChEBI" id="CHEBI:57288"/>
    </ligand>
</feature>
<comment type="cofactor">
    <cofactor evidence="18">
        <name>Mg(2+)</name>
        <dbReference type="ChEBI" id="CHEBI:18420"/>
    </cofactor>
    <text evidence="18">Binds 1 Mg(2+) ion per subunit.</text>
</comment>
<evidence type="ECO:0000256" key="2">
    <source>
        <dbReference type="ARBA" id="ARBA00007707"/>
    </source>
</evidence>
<keyword evidence="7 18" id="KW-0479">Metal-binding</keyword>
<dbReference type="EC" id="2.7.7.23" evidence="18"/>
<dbReference type="Gene3D" id="3.90.550.10">
    <property type="entry name" value="Spore Coat Polysaccharide Biosynthesis Protein SpsA, Chain A"/>
    <property type="match status" value="1"/>
</dbReference>
<sequence length="435" mass="47708">MSSVSVVILAAGFGTRMKSNKAKVLFDISGEPMICHILRKAYDISSDVSVVLNYQFEEVKEAVLSKFPNTKIYRQDVENFPGTAGALKGLKFSKDKTIVLCGDMPLIKTEELKNLAKSSSDLTVAVFKAKNPHGYGRVITQNGEILKIVEEKDANESQKEVDVVNSGCYAFDTEVLAQILPKISNNNAQNEYYLTDTISLAKTSGYKCTTVLVDEQNFMGINDKFTLSIAENIMQDEIKKNLMKAGVKMRLPNTIYIDSRAKFEGECELEENVSIIGECFIKDSKIKSSTVIESSEIYSSSIGPLAHIRPKCEIKNSHIGNFVELKAAKVDDIKAGHLSYLGDCEIGSGTNIGCGTITCNYDGKAKYKTIIGKNVFVGSDTQLVAPVKIEDDVIIAAGSTVTKDAKSGDLVISRSTQVNKDGFYYKFFGDKNVKK</sequence>
<dbReference type="GO" id="GO:0009252">
    <property type="term" value="P:peptidoglycan biosynthetic process"/>
    <property type="evidence" value="ECO:0007669"/>
    <property type="project" value="UniProtKB-UniRule"/>
</dbReference>
<keyword evidence="5 18" id="KW-0808">Transferase</keyword>
<dbReference type="SUPFAM" id="SSF51161">
    <property type="entry name" value="Trimeric LpxA-like enzymes"/>
    <property type="match status" value="1"/>
</dbReference>
<feature type="binding site" evidence="18">
    <location>
        <position position="309"/>
    </location>
    <ligand>
        <name>UDP-N-acetyl-alpha-D-glucosamine</name>
        <dbReference type="ChEBI" id="CHEBI:57705"/>
    </ligand>
</feature>
<dbReference type="NCBIfam" id="NF010939">
    <property type="entry name" value="PRK14359.1"/>
    <property type="match status" value="1"/>
</dbReference>
<dbReference type="SUPFAM" id="SSF53448">
    <property type="entry name" value="Nucleotide-diphospho-sugar transferases"/>
    <property type="match status" value="1"/>
</dbReference>
<keyword evidence="10 18" id="KW-0133">Cell shape</keyword>
<evidence type="ECO:0000256" key="17">
    <source>
        <dbReference type="ARBA" id="ARBA00049628"/>
    </source>
</evidence>
<dbReference type="EMBL" id="CP063078">
    <property type="protein sequence ID" value="QOQ87041.1"/>
    <property type="molecule type" value="Genomic_DNA"/>
</dbReference>
<evidence type="ECO:0000256" key="7">
    <source>
        <dbReference type="ARBA" id="ARBA00022723"/>
    </source>
</evidence>
<dbReference type="UniPathway" id="UPA00113">
    <property type="reaction ID" value="UER00532"/>
</dbReference>
<feature type="binding site" evidence="18">
    <location>
        <begin position="9"/>
        <end position="12"/>
    </location>
    <ligand>
        <name>UDP-N-acetyl-alpha-D-glucosamine</name>
        <dbReference type="ChEBI" id="CHEBI:57705"/>
    </ligand>
</feature>
<feature type="binding site" evidence="18">
    <location>
        <position position="103"/>
    </location>
    <ligand>
        <name>Mg(2+)</name>
        <dbReference type="ChEBI" id="CHEBI:18420"/>
    </ligand>
</feature>
<dbReference type="GO" id="GO:0005737">
    <property type="term" value="C:cytoplasm"/>
    <property type="evidence" value="ECO:0007669"/>
    <property type="project" value="UniProtKB-SubCell"/>
</dbReference>
<feature type="region of interest" description="Pyrophosphorylase" evidence="18">
    <location>
        <begin position="1"/>
        <end position="224"/>
    </location>
</feature>
<protein>
    <recommendedName>
        <fullName evidence="18">Bifunctional protein GlmU</fullName>
    </recommendedName>
    <domain>
        <recommendedName>
            <fullName evidence="18">UDP-N-acetylglucosamine pyrophosphorylase</fullName>
            <ecNumber evidence="18">2.7.7.23</ecNumber>
        </recommendedName>
        <alternativeName>
            <fullName evidence="18">N-acetylglucosamine-1-phosphate uridyltransferase</fullName>
        </alternativeName>
    </domain>
    <domain>
        <recommendedName>
            <fullName evidence="18">Glucosamine-1-phosphate N-acetyltransferase</fullName>
            <ecNumber evidence="18">2.3.1.157</ecNumber>
        </recommendedName>
    </domain>
</protein>
<comment type="similarity">
    <text evidence="2 18">In the C-terminal section; belongs to the transferase hexapeptide repeat family.</text>
</comment>
<dbReference type="EC" id="2.3.1.157" evidence="18"/>
<evidence type="ECO:0000256" key="10">
    <source>
        <dbReference type="ARBA" id="ARBA00022960"/>
    </source>
</evidence>
<feature type="binding site" evidence="18">
    <location>
        <position position="340"/>
    </location>
    <ligand>
        <name>UDP-N-acetyl-alpha-D-glucosamine</name>
        <dbReference type="ChEBI" id="CHEBI:57705"/>
    </ligand>
</feature>
<keyword evidence="8 18" id="KW-0677">Repeat</keyword>